<feature type="compositionally biased region" description="Polar residues" evidence="1">
    <location>
        <begin position="198"/>
        <end position="207"/>
    </location>
</feature>
<proteinExistence type="predicted"/>
<name>A0A0D2C1Z3_9EURO</name>
<dbReference type="HOGENOM" id="CLU_567449_0_0_1"/>
<evidence type="ECO:0000313" key="3">
    <source>
        <dbReference type="Proteomes" id="UP000054342"/>
    </source>
</evidence>
<gene>
    <name evidence="2" type="ORF">PV05_03303</name>
</gene>
<dbReference type="AlphaFoldDB" id="A0A0D2C1Z3"/>
<dbReference type="STRING" id="348802.A0A0D2C1Z3"/>
<dbReference type="RefSeq" id="XP_013319390.1">
    <property type="nucleotide sequence ID" value="XM_013463936.1"/>
</dbReference>
<accession>A0A0D2C1Z3</accession>
<sequence length="481" mass="53612">MNAEQIVEQANREAIRLGAENEQQRSSIAALQALVESYKAAMANQAAAILESQATAHAVMVQRDAFASQVAFIEQFSREGAAASAAAIRNLEQQLYQANATGQDWSRQAGSLSAQTTRLQEEIVKLSQQSSEESEKAKKNVETIGRLTVELSVNAARREESDERLRGIEGKLDDLTKSFGGLVAARDNLNDSLSASKKELQQNNRKQASVMKSAREQNEKLSKELEKAEARLQEHDKSTEDLRRKADVERKLQRELQKSLDDAENMRSSLKFYQAQDEKHMKTISNYQKELRKLTDQDRATAFAKRIREKDVEIEKLVQCIKNLETQLGQKQRLVDMALARVKMSTAVAQRMEKDTAAWKGDSLANGFRSLVSHKVARMELAKETVDAVFAALRGIDSAQKAMQSVATIKGILSTVEYRMVTYGKDTMETIAGVNSLVADIKKLVEGAKEPSDFEKLITDVRALQVGFANSLEQEKKLSVI</sequence>
<organism evidence="2 3">
    <name type="scientific">Exophiala xenobiotica</name>
    <dbReference type="NCBI Taxonomy" id="348802"/>
    <lineage>
        <taxon>Eukaryota</taxon>
        <taxon>Fungi</taxon>
        <taxon>Dikarya</taxon>
        <taxon>Ascomycota</taxon>
        <taxon>Pezizomycotina</taxon>
        <taxon>Eurotiomycetes</taxon>
        <taxon>Chaetothyriomycetidae</taxon>
        <taxon>Chaetothyriales</taxon>
        <taxon>Herpotrichiellaceae</taxon>
        <taxon>Exophiala</taxon>
    </lineage>
</organism>
<dbReference type="EMBL" id="KN847318">
    <property type="protein sequence ID" value="KIW58806.1"/>
    <property type="molecule type" value="Genomic_DNA"/>
</dbReference>
<reference evidence="2 3" key="1">
    <citation type="submission" date="2015-01" db="EMBL/GenBank/DDBJ databases">
        <title>The Genome Sequence of Exophiala xenobiotica CBS118157.</title>
        <authorList>
            <consortium name="The Broad Institute Genomics Platform"/>
            <person name="Cuomo C."/>
            <person name="de Hoog S."/>
            <person name="Gorbushina A."/>
            <person name="Stielow B."/>
            <person name="Teixiera M."/>
            <person name="Abouelleil A."/>
            <person name="Chapman S.B."/>
            <person name="Priest M."/>
            <person name="Young S.K."/>
            <person name="Wortman J."/>
            <person name="Nusbaum C."/>
            <person name="Birren B."/>
        </authorList>
    </citation>
    <scope>NUCLEOTIDE SEQUENCE [LARGE SCALE GENOMIC DNA]</scope>
    <source>
        <strain evidence="2 3">CBS 118157</strain>
    </source>
</reference>
<evidence type="ECO:0000313" key="2">
    <source>
        <dbReference type="EMBL" id="KIW58806.1"/>
    </source>
</evidence>
<feature type="region of interest" description="Disordered" evidence="1">
    <location>
        <begin position="198"/>
        <end position="246"/>
    </location>
</feature>
<protein>
    <submittedName>
        <fullName evidence="2">Uncharacterized protein</fullName>
    </submittedName>
</protein>
<feature type="compositionally biased region" description="Basic and acidic residues" evidence="1">
    <location>
        <begin position="213"/>
        <end position="246"/>
    </location>
</feature>
<dbReference type="GeneID" id="25325211"/>
<evidence type="ECO:0000256" key="1">
    <source>
        <dbReference type="SAM" id="MobiDB-lite"/>
    </source>
</evidence>
<dbReference type="Proteomes" id="UP000054342">
    <property type="component" value="Unassembled WGS sequence"/>
</dbReference>
<keyword evidence="3" id="KW-1185">Reference proteome</keyword>